<dbReference type="InterPro" id="IPR007714">
    <property type="entry name" value="CFA20_dom"/>
</dbReference>
<dbReference type="GO" id="GO:0016757">
    <property type="term" value="F:glycosyltransferase activity"/>
    <property type="evidence" value="ECO:0007669"/>
    <property type="project" value="UniProtKB-KW"/>
</dbReference>
<feature type="domain" description="Exostosin GT47" evidence="9">
    <location>
        <begin position="379"/>
        <end position="654"/>
    </location>
</feature>
<feature type="region of interest" description="Disordered" evidence="6">
    <location>
        <begin position="127"/>
        <end position="150"/>
    </location>
</feature>
<keyword evidence="7" id="KW-0472">Membrane</keyword>
<keyword evidence="3" id="KW-0328">Glycosyltransferase</keyword>
<evidence type="ECO:0000256" key="5">
    <source>
        <dbReference type="ARBA" id="ARBA00023034"/>
    </source>
</evidence>
<feature type="compositionally biased region" description="Pro residues" evidence="6">
    <location>
        <begin position="132"/>
        <end position="141"/>
    </location>
</feature>
<evidence type="ECO:0000256" key="4">
    <source>
        <dbReference type="ARBA" id="ARBA00022968"/>
    </source>
</evidence>
<proteinExistence type="inferred from homology"/>
<evidence type="ECO:0000256" key="7">
    <source>
        <dbReference type="SAM" id="Phobius"/>
    </source>
</evidence>
<feature type="transmembrane region" description="Helical" evidence="7">
    <location>
        <begin position="296"/>
        <end position="315"/>
    </location>
</feature>
<accession>A0A5H2Y2F2</accession>
<keyword evidence="7" id="KW-0812">Transmembrane</keyword>
<evidence type="ECO:0000259" key="10">
    <source>
        <dbReference type="Pfam" id="PF05018"/>
    </source>
</evidence>
<dbReference type="InterPro" id="IPR040911">
    <property type="entry name" value="Exostosin_GT47"/>
</dbReference>
<evidence type="ECO:0000256" key="3">
    <source>
        <dbReference type="ARBA" id="ARBA00022676"/>
    </source>
</evidence>
<feature type="domain" description="CFA20" evidence="10">
    <location>
        <begin position="28"/>
        <end position="86"/>
    </location>
</feature>
<gene>
    <name evidence="11" type="ORF">Prudu_550S000400</name>
</gene>
<dbReference type="InterPro" id="IPR004263">
    <property type="entry name" value="Exostosin"/>
</dbReference>
<organism evidence="11">
    <name type="scientific">Prunus dulcis</name>
    <name type="common">Almond</name>
    <name type="synonym">Amygdalus dulcis</name>
    <dbReference type="NCBI Taxonomy" id="3755"/>
    <lineage>
        <taxon>Eukaryota</taxon>
        <taxon>Viridiplantae</taxon>
        <taxon>Streptophyta</taxon>
        <taxon>Embryophyta</taxon>
        <taxon>Tracheophyta</taxon>
        <taxon>Spermatophyta</taxon>
        <taxon>Magnoliopsida</taxon>
        <taxon>eudicotyledons</taxon>
        <taxon>Gunneridae</taxon>
        <taxon>Pentapetalae</taxon>
        <taxon>rosids</taxon>
        <taxon>fabids</taxon>
        <taxon>Rosales</taxon>
        <taxon>Rosaceae</taxon>
        <taxon>Amygdaloideae</taxon>
        <taxon>Amygdaleae</taxon>
        <taxon>Prunus</taxon>
    </lineage>
</organism>
<dbReference type="AlphaFoldDB" id="A0A5H2Y2F2"/>
<comment type="subcellular location">
    <subcellularLocation>
        <location evidence="1">Golgi apparatus membrane</location>
        <topology evidence="1">Single-pass type II membrane protein</topology>
    </subcellularLocation>
</comment>
<feature type="transmembrane region" description="Helical" evidence="7">
    <location>
        <begin position="203"/>
        <end position="222"/>
    </location>
</feature>
<sequence length="720" mass="82190">MVVRLGLGILIWTWSLDLDLEFKSSKTDPSATVGIKLSFLVMTVKNIMKQYFTFEIQILDDKDVRRLTADHMFAKFVVKEIVTLPVPAFCKKLAFDLIRSTRLTADSGTSSALEFSQISTSPTLMSALLPSPSSPTSPPTASPSSSSTRRKEINSYFDSPIDNLRFSITEVERGRGFQVLGREREREREREERRVPGRSFRHFFFIPTSLALVTSLLILFYISTTSNLFTHHHPNPKAPLQINSSSSSSAFSFTILRHKTSSTPFAIEAPLTEDGGGQRIESQRSLGPPLGSDGMSILNLCFWDLLIMLIVFISLMGYRYIHMRTSLLDKTKKISFSYLAIGIVPYLETVRFYGPGNHVNNNEVFHDRHIFLEDYKEMKRSFKIYVYPHRQDDSFANALLPVDSEPGGNYASESFFKKVLMKSRFITNDPTKADLFFLPFSIARLRHDPRVGVGGIQDFIRDYIFNVSQQYQYWNRTGGADHFYVACHSIGRSAMEKASEVKFNAIQVVCSSSYFLPGYIPHKDACLPQIWPRKEEPHDLLSSNRTKLAFFAGGINSPVREKLLQVWRNDSEIFAHFGRLTTPYADELLGSKFCLHVKGFEVNTARVADSLYYGCVPVIIANYYDLPFADILNWKSFSVIVATLDIPLLKKILKGISSEEYTRLQSNVLKVRKHFQWHLSPIDYDAFYMVMYELWLRRSFSTVTSINVAYKLKPQNLALF</sequence>
<comment type="similarity">
    <text evidence="2">Belongs to the glycosyltransferase 47 family.</text>
</comment>
<evidence type="ECO:0000313" key="11">
    <source>
        <dbReference type="EMBL" id="BBN68726.1"/>
    </source>
</evidence>
<protein>
    <submittedName>
        <fullName evidence="11">Exostosin family protein</fullName>
    </submittedName>
</protein>
<feature type="transmembrane region" description="Helical" evidence="7">
    <location>
        <begin position="336"/>
        <end position="354"/>
    </location>
</feature>
<keyword evidence="4" id="KW-0735">Signal-anchor</keyword>
<keyword evidence="5" id="KW-0333">Golgi apparatus</keyword>
<keyword evidence="8" id="KW-0732">Signal</keyword>
<evidence type="ECO:0000256" key="6">
    <source>
        <dbReference type="SAM" id="MobiDB-lite"/>
    </source>
</evidence>
<keyword evidence="7" id="KW-1133">Transmembrane helix</keyword>
<feature type="signal peptide" evidence="8">
    <location>
        <begin position="1"/>
        <end position="15"/>
    </location>
</feature>
<keyword evidence="3" id="KW-0808">Transferase</keyword>
<evidence type="ECO:0000256" key="1">
    <source>
        <dbReference type="ARBA" id="ARBA00004323"/>
    </source>
</evidence>
<dbReference type="EMBL" id="AP020887">
    <property type="protein sequence ID" value="BBN68726.1"/>
    <property type="molecule type" value="Genomic_DNA"/>
</dbReference>
<name>A0A5H2Y2F2_PRUDU</name>
<evidence type="ECO:0000259" key="9">
    <source>
        <dbReference type="Pfam" id="PF03016"/>
    </source>
</evidence>
<dbReference type="PANTHER" id="PTHR11062">
    <property type="entry name" value="EXOSTOSIN HEPARAN SULFATE GLYCOSYLTRANSFERASE -RELATED"/>
    <property type="match status" value="1"/>
</dbReference>
<evidence type="ECO:0000256" key="2">
    <source>
        <dbReference type="ARBA" id="ARBA00010271"/>
    </source>
</evidence>
<feature type="chain" id="PRO_5023827120" evidence="8">
    <location>
        <begin position="16"/>
        <end position="720"/>
    </location>
</feature>
<evidence type="ECO:0000256" key="8">
    <source>
        <dbReference type="SAM" id="SignalP"/>
    </source>
</evidence>
<dbReference type="Pfam" id="PF03016">
    <property type="entry name" value="Exostosin_GT47"/>
    <property type="match status" value="1"/>
</dbReference>
<dbReference type="Pfam" id="PF05018">
    <property type="entry name" value="CFA20_dom"/>
    <property type="match status" value="1"/>
</dbReference>
<dbReference type="PANTHER" id="PTHR11062:SF95">
    <property type="entry name" value="EXOSTOSIN GT47 DOMAIN-CONTAINING PROTEIN"/>
    <property type="match status" value="1"/>
</dbReference>
<dbReference type="GO" id="GO:0000139">
    <property type="term" value="C:Golgi membrane"/>
    <property type="evidence" value="ECO:0007669"/>
    <property type="project" value="UniProtKB-SubCell"/>
</dbReference>
<reference evidence="11" key="1">
    <citation type="journal article" date="2019" name="Science">
        <title>Mutation of a bHLH transcription factor allowed almond domestication.</title>
        <authorList>
            <person name="Sanchez-Perez R."/>
            <person name="Pavan S."/>
            <person name="Mazzeo R."/>
            <person name="Moldovan C."/>
            <person name="Aiese Cigliano R."/>
            <person name="Del Cueto J."/>
            <person name="Ricciardi F."/>
            <person name="Lotti C."/>
            <person name="Ricciardi L."/>
            <person name="Dicenta F."/>
            <person name="Lopez-Marques R.L."/>
            <person name="Lindberg Moller B."/>
        </authorList>
    </citation>
    <scope>NUCLEOTIDE SEQUENCE</scope>
</reference>